<feature type="compositionally biased region" description="Low complexity" evidence="1">
    <location>
        <begin position="996"/>
        <end position="1006"/>
    </location>
</feature>
<dbReference type="GO" id="GO:0060213">
    <property type="term" value="P:positive regulation of nuclear-transcribed mRNA poly(A) tail shortening"/>
    <property type="evidence" value="ECO:0007669"/>
    <property type="project" value="TreeGrafter"/>
</dbReference>
<protein>
    <submittedName>
        <fullName evidence="3">TNRC6</fullName>
    </submittedName>
</protein>
<feature type="compositionally biased region" description="Polar residues" evidence="1">
    <location>
        <begin position="447"/>
        <end position="476"/>
    </location>
</feature>
<feature type="region of interest" description="Disordered" evidence="1">
    <location>
        <begin position="1306"/>
        <end position="1326"/>
    </location>
</feature>
<dbReference type="EMBL" id="CAJPWZ010002131">
    <property type="protein sequence ID" value="CAG2231095.1"/>
    <property type="molecule type" value="Genomic_DNA"/>
</dbReference>
<dbReference type="SUPFAM" id="SSF46934">
    <property type="entry name" value="UBA-like"/>
    <property type="match status" value="1"/>
</dbReference>
<dbReference type="SMART" id="SM00360">
    <property type="entry name" value="RRM"/>
    <property type="match status" value="1"/>
</dbReference>
<feature type="region of interest" description="Disordered" evidence="1">
    <location>
        <begin position="603"/>
        <end position="631"/>
    </location>
</feature>
<dbReference type="InterPro" id="IPR009060">
    <property type="entry name" value="UBA-like_sf"/>
</dbReference>
<feature type="region of interest" description="Disordered" evidence="1">
    <location>
        <begin position="953"/>
        <end position="1006"/>
    </location>
</feature>
<feature type="compositionally biased region" description="Polar residues" evidence="1">
    <location>
        <begin position="132"/>
        <end position="171"/>
    </location>
</feature>
<dbReference type="Pfam" id="PF00076">
    <property type="entry name" value="RRM_1"/>
    <property type="match status" value="1"/>
</dbReference>
<dbReference type="InterPro" id="IPR052068">
    <property type="entry name" value="GW182_domain"/>
</dbReference>
<feature type="domain" description="UBA" evidence="2">
    <location>
        <begin position="705"/>
        <end position="745"/>
    </location>
</feature>
<feature type="compositionally biased region" description="Polar residues" evidence="1">
    <location>
        <begin position="800"/>
        <end position="815"/>
    </location>
</feature>
<dbReference type="InterPro" id="IPR035979">
    <property type="entry name" value="RBD_domain_sf"/>
</dbReference>
<dbReference type="PROSITE" id="PS50030">
    <property type="entry name" value="UBA"/>
    <property type="match status" value="1"/>
</dbReference>
<dbReference type="InterPro" id="IPR015940">
    <property type="entry name" value="UBA"/>
</dbReference>
<feature type="compositionally biased region" description="Polar residues" evidence="1">
    <location>
        <begin position="1"/>
        <end position="16"/>
    </location>
</feature>
<dbReference type="GO" id="GO:0035278">
    <property type="term" value="P:miRNA-mediated gene silencing by inhibition of translation"/>
    <property type="evidence" value="ECO:0007669"/>
    <property type="project" value="InterPro"/>
</dbReference>
<dbReference type="Gene3D" id="3.30.70.330">
    <property type="match status" value="1"/>
</dbReference>
<proteinExistence type="predicted"/>
<feature type="compositionally biased region" description="Polar residues" evidence="1">
    <location>
        <begin position="283"/>
        <end position="315"/>
    </location>
</feature>
<sequence length="1381" mass="147955">MQQAAKPVNMNNQVNSGGWGNSGPMPGAGVDEDDGGWGVGPPGVGSGWMGALAAANAELAAQWQGPAGDWKPSVIVDRNDKESWPSIGGDNSETTSDNGEDSASAKSGSVISSSSQDHTALWGNSLNGLESNTWDTNPNSSTWGSSYPQSLSNNMQGITSIAGSSDPSRSWGNVPGTLPQGLGQNLGGIRPQNSVQIQQSAAESMQSSHSVSNQASYGANTSAFKPVGDSWGAVGTIPSDIAGKGNGNSAQQKPEMMPEVGWPVNPPPTPISAPISASSVSSWGDSTVPTSMASTKQQWPPDSTQGLQPQPTSWAQAAGKGLSTSPSNPVSNQNAQSQSISQSDVPSEFRVAIDSHDGWGMKPVRQDTAWEMETTPKAKRKFPATVPVVNPEKPAAAANPNNNNSNMWNNNNGTGIWESTKEPQQTSSWTSAPAGNSAQWEDPQAKDPNTWTNPNDTASSQWGGKTETGSWPSERSGQYGEAGKQEHNDGTALWGNPGGKPANWNQPGPPSNPPNWNQAPPPPPPPTQPPGWGQPPPPPAKVDDGTCLWAAGSPKQAQAAGWGETNNQWNSAAGQKPKTPSWSEDPSVKVRLGNPVVGVGTVSSSHLGQDGDRYWNRPPEQGPNPKGTFNWGEADMVWNTSDYNKDDMFWNEDKSTNWEDTDMGTWMDDTQENNSTWSSASGWIRGKKTLIKGGASRFPGGNQPQMRSRMIQQLMELGFQKDEAGQALISNNMNYQSALAELYKQKGATYRDDVLLESAKSKVISDNDISDTQQENNPFVPNPNTPFPPPNAQAFKGPSQPVSSQTSIMPPQQNKKPAAGRAQAVAQQMAQQQILQQLHLAVKAGLISPQLLNQQLPPYMLVLLQQLLQHQQCLQQLITTQQVLQKNSVSMNPMVQRQQLEQVNMKINTIKQQILITQRQIHDAQRLLIKPQPTTTSQSSTEDAISTIESSLSNLNMPNSQPQQSKLSQWKKPTEKESSPDSGANAEYSALNKAPGSSKTSQASSQSSLQYGGLGLTQLGGDSTWSNVPATTSGSQSWPTISVSSTGPTSTIDENGKDIKESHLPSTSSSLTINDAIPEFVPGKPWPGITQKSVEDDPHITPGSFSRSLSLSVNTIRDDSLGSLITKTSPSESLPPMNPKNMSQKSWSGGDSMAPTSFSNEVWGVPLPKNSAMQQRPPPGLKPNNWSGVNRQHSWAGTRTDPSSFNSGNMSNWDARMSNNITPCLILKNLTPQIDGSTLRTLCMQHGPLVWFYLSLNNGQALVRYHSKEEAFKAQKSLNTCVLGNTTIVADFVSDNEAARFAMTAQSSSQWQSQPQQPNNSAYRQNSMGVCNDSWNQPAQANHMANNYNSGGMWGNGGSGLWGGDDHNANSLLGNMLGESM</sequence>
<evidence type="ECO:0000256" key="1">
    <source>
        <dbReference type="SAM" id="MobiDB-lite"/>
    </source>
</evidence>
<feature type="compositionally biased region" description="Pro residues" evidence="1">
    <location>
        <begin position="507"/>
        <end position="540"/>
    </location>
</feature>
<reference evidence="3" key="1">
    <citation type="submission" date="2021-03" db="EMBL/GenBank/DDBJ databases">
        <authorList>
            <person name="Bekaert M."/>
        </authorList>
    </citation>
    <scope>NUCLEOTIDE SEQUENCE</scope>
</reference>
<feature type="region of interest" description="Disordered" evidence="1">
    <location>
        <begin position="132"/>
        <end position="190"/>
    </location>
</feature>
<evidence type="ECO:0000313" key="3">
    <source>
        <dbReference type="EMBL" id="CAG2231095.1"/>
    </source>
</evidence>
<feature type="region of interest" description="Disordered" evidence="1">
    <location>
        <begin position="80"/>
        <end position="116"/>
    </location>
</feature>
<dbReference type="Gene3D" id="1.10.8.10">
    <property type="entry name" value="DNA helicase RuvA subunit, C-terminal domain"/>
    <property type="match status" value="1"/>
</dbReference>
<feature type="region of interest" description="Disordered" evidence="1">
    <location>
        <begin position="1025"/>
        <end position="1073"/>
    </location>
</feature>
<dbReference type="CDD" id="cd12435">
    <property type="entry name" value="RRM_GW182_like"/>
    <property type="match status" value="1"/>
</dbReference>
<feature type="compositionally biased region" description="Basic and acidic residues" evidence="1">
    <location>
        <begin position="1054"/>
        <end position="1063"/>
    </location>
</feature>
<organism evidence="3 4">
    <name type="scientific">Mytilus edulis</name>
    <name type="common">Blue mussel</name>
    <dbReference type="NCBI Taxonomy" id="6550"/>
    <lineage>
        <taxon>Eukaryota</taxon>
        <taxon>Metazoa</taxon>
        <taxon>Spiralia</taxon>
        <taxon>Lophotrochozoa</taxon>
        <taxon>Mollusca</taxon>
        <taxon>Bivalvia</taxon>
        <taxon>Autobranchia</taxon>
        <taxon>Pteriomorphia</taxon>
        <taxon>Mytilida</taxon>
        <taxon>Mytiloidea</taxon>
        <taxon>Mytilidae</taxon>
        <taxon>Mytilinae</taxon>
        <taxon>Mytilus</taxon>
    </lineage>
</organism>
<feature type="region of interest" description="Disordered" evidence="1">
    <location>
        <begin position="795"/>
        <end position="815"/>
    </location>
</feature>
<feature type="compositionally biased region" description="Low complexity" evidence="1">
    <location>
        <begin position="102"/>
        <end position="115"/>
    </location>
</feature>
<dbReference type="InterPro" id="IPR000504">
    <property type="entry name" value="RRM_dom"/>
</dbReference>
<name>A0A8S3THU3_MYTED</name>
<feature type="region of interest" description="Disordered" evidence="1">
    <location>
        <begin position="1"/>
        <end position="43"/>
    </location>
</feature>
<feature type="compositionally biased region" description="Polar residues" evidence="1">
    <location>
        <begin position="422"/>
        <end position="439"/>
    </location>
</feature>
<feature type="compositionally biased region" description="Low complexity" evidence="1">
    <location>
        <begin position="331"/>
        <end position="343"/>
    </location>
</feature>
<dbReference type="OrthoDB" id="5919166at2759"/>
<dbReference type="InterPro" id="IPR026805">
    <property type="entry name" value="GW182_M_dom"/>
</dbReference>
<dbReference type="SUPFAM" id="SSF54928">
    <property type="entry name" value="RNA-binding domain, RBD"/>
    <property type="match status" value="1"/>
</dbReference>
<evidence type="ECO:0000313" key="4">
    <source>
        <dbReference type="Proteomes" id="UP000683360"/>
    </source>
</evidence>
<dbReference type="Pfam" id="PF12938">
    <property type="entry name" value="M_domain"/>
    <property type="match status" value="1"/>
</dbReference>
<dbReference type="GO" id="GO:0005654">
    <property type="term" value="C:nucleoplasm"/>
    <property type="evidence" value="ECO:0007669"/>
    <property type="project" value="TreeGrafter"/>
</dbReference>
<feature type="compositionally biased region" description="Polar residues" evidence="1">
    <location>
        <begin position="1140"/>
        <end position="1155"/>
    </location>
</feature>
<dbReference type="PANTHER" id="PTHR13020">
    <property type="entry name" value="TRINUCLEOTIDE REPEAT-CONTAINING GENE 6"/>
    <property type="match status" value="1"/>
</dbReference>
<keyword evidence="4" id="KW-1185">Reference proteome</keyword>
<feature type="region of interest" description="Disordered" evidence="1">
    <location>
        <begin position="239"/>
        <end position="587"/>
    </location>
</feature>
<dbReference type="Proteomes" id="UP000683360">
    <property type="component" value="Unassembled WGS sequence"/>
</dbReference>
<dbReference type="InterPro" id="IPR012677">
    <property type="entry name" value="Nucleotide-bd_a/b_plait_sf"/>
</dbReference>
<accession>A0A8S3THU3</accession>
<feature type="region of interest" description="Disordered" evidence="1">
    <location>
        <begin position="1128"/>
        <end position="1155"/>
    </location>
</feature>
<dbReference type="GO" id="GO:0003723">
    <property type="term" value="F:RNA binding"/>
    <property type="evidence" value="ECO:0007669"/>
    <property type="project" value="InterPro"/>
</dbReference>
<feature type="compositionally biased region" description="Polar residues" evidence="1">
    <location>
        <begin position="953"/>
        <end position="968"/>
    </location>
</feature>
<comment type="caution">
    <text evidence="3">The sequence shown here is derived from an EMBL/GenBank/DDBJ whole genome shotgun (WGS) entry which is preliminary data.</text>
</comment>
<feature type="compositionally biased region" description="Polar residues" evidence="1">
    <location>
        <begin position="564"/>
        <end position="584"/>
    </location>
</feature>
<feature type="compositionally biased region" description="Low complexity" evidence="1">
    <location>
        <begin position="386"/>
        <end position="412"/>
    </location>
</feature>
<feature type="compositionally biased region" description="Polar residues" evidence="1">
    <location>
        <begin position="1064"/>
        <end position="1073"/>
    </location>
</feature>
<dbReference type="GO" id="GO:0000932">
    <property type="term" value="C:P-body"/>
    <property type="evidence" value="ECO:0007669"/>
    <property type="project" value="TreeGrafter"/>
</dbReference>
<gene>
    <name evidence="3" type="ORF">MEDL_43870</name>
</gene>
<evidence type="ECO:0000259" key="2">
    <source>
        <dbReference type="PROSITE" id="PS50030"/>
    </source>
</evidence>
<feature type="compositionally biased region" description="Polar residues" evidence="1">
    <location>
        <begin position="1025"/>
        <end position="1053"/>
    </location>
</feature>
<dbReference type="InterPro" id="IPR033503">
    <property type="entry name" value="GW182_RRM"/>
</dbReference>
<feature type="compositionally biased region" description="Low complexity" evidence="1">
    <location>
        <begin position="272"/>
        <end position="282"/>
    </location>
</feature>
<dbReference type="PANTHER" id="PTHR13020:SF25">
    <property type="entry name" value="PROTEIN GAWKY"/>
    <property type="match status" value="1"/>
</dbReference>
<feature type="compositionally biased region" description="Low complexity" evidence="1">
    <location>
        <begin position="1306"/>
        <end position="1321"/>
    </location>
</feature>